<comment type="caution">
    <text evidence="6">The sequence shown here is derived from an EMBL/GenBank/DDBJ whole genome shotgun (WGS) entry which is preliminary data.</text>
</comment>
<reference evidence="6 7" key="1">
    <citation type="submission" date="2020-08" db="EMBL/GenBank/DDBJ databases">
        <title>Genomic Encyclopedia of Type Strains, Phase IV (KMG-IV): sequencing the most valuable type-strain genomes for metagenomic binning, comparative biology and taxonomic classification.</title>
        <authorList>
            <person name="Goeker M."/>
        </authorList>
    </citation>
    <scope>NUCLEOTIDE SEQUENCE [LARGE SCALE GENOMIC DNA]</scope>
    <source>
        <strain evidence="6 7">DSM 22548</strain>
    </source>
</reference>
<dbReference type="Gene3D" id="3.90.1150.10">
    <property type="entry name" value="Aspartate Aminotransferase, domain 1"/>
    <property type="match status" value="1"/>
</dbReference>
<keyword evidence="1 4" id="KW-0663">Pyridoxal phosphate</keyword>
<evidence type="ECO:0000256" key="2">
    <source>
        <dbReference type="ARBA" id="ARBA00037999"/>
    </source>
</evidence>
<dbReference type="RefSeq" id="WP_183697818.1">
    <property type="nucleotide sequence ID" value="NZ_JACICA010000013.1"/>
</dbReference>
<evidence type="ECO:0000256" key="3">
    <source>
        <dbReference type="PIRSR" id="PIRSR000390-1"/>
    </source>
</evidence>
<feature type="modified residue" description="N6-(pyridoxal phosphate)lysine" evidence="4">
    <location>
        <position position="190"/>
    </location>
</feature>
<dbReference type="PIRSF" id="PIRSF000390">
    <property type="entry name" value="PLP_StrS"/>
    <property type="match status" value="1"/>
</dbReference>
<accession>A0A7W5UL06</accession>
<organism evidence="6 7">
    <name type="scientific">Alloprevotella rava</name>
    <dbReference type="NCBI Taxonomy" id="671218"/>
    <lineage>
        <taxon>Bacteria</taxon>
        <taxon>Pseudomonadati</taxon>
        <taxon>Bacteroidota</taxon>
        <taxon>Bacteroidia</taxon>
        <taxon>Bacteroidales</taxon>
        <taxon>Prevotellaceae</taxon>
        <taxon>Alloprevotella</taxon>
    </lineage>
</organism>
<dbReference type="SUPFAM" id="SSF53383">
    <property type="entry name" value="PLP-dependent transferases"/>
    <property type="match status" value="1"/>
</dbReference>
<dbReference type="EMBL" id="JACICA010000013">
    <property type="protein sequence ID" value="MBB3703453.1"/>
    <property type="molecule type" value="Genomic_DNA"/>
</dbReference>
<dbReference type="InterPro" id="IPR000653">
    <property type="entry name" value="DegT/StrS_aminotransferase"/>
</dbReference>
<dbReference type="InterPro" id="IPR015421">
    <property type="entry name" value="PyrdxlP-dep_Trfase_major"/>
</dbReference>
<dbReference type="AlphaFoldDB" id="A0A7W5UL06"/>
<proteinExistence type="inferred from homology"/>
<dbReference type="InterPro" id="IPR015422">
    <property type="entry name" value="PyrdxlP-dep_Trfase_small"/>
</dbReference>
<dbReference type="PANTHER" id="PTHR30244:SF36">
    <property type="entry name" value="3-OXO-GLUCOSE-6-PHOSPHATE:GLUTAMATE AMINOTRANSFERASE"/>
    <property type="match status" value="1"/>
</dbReference>
<evidence type="ECO:0000256" key="4">
    <source>
        <dbReference type="PIRSR" id="PIRSR000390-2"/>
    </source>
</evidence>
<dbReference type="InterPro" id="IPR015424">
    <property type="entry name" value="PyrdxlP-dep_Trfase"/>
</dbReference>
<evidence type="ECO:0000313" key="6">
    <source>
        <dbReference type="EMBL" id="MBB3703453.1"/>
    </source>
</evidence>
<dbReference type="Proteomes" id="UP000541425">
    <property type="component" value="Unassembled WGS sequence"/>
</dbReference>
<dbReference type="GO" id="GO:0000271">
    <property type="term" value="P:polysaccharide biosynthetic process"/>
    <property type="evidence" value="ECO:0007669"/>
    <property type="project" value="TreeGrafter"/>
</dbReference>
<dbReference type="GO" id="GO:0008483">
    <property type="term" value="F:transaminase activity"/>
    <property type="evidence" value="ECO:0007669"/>
    <property type="project" value="TreeGrafter"/>
</dbReference>
<feature type="active site" description="Proton acceptor" evidence="3">
    <location>
        <position position="190"/>
    </location>
</feature>
<evidence type="ECO:0000256" key="5">
    <source>
        <dbReference type="RuleBase" id="RU004508"/>
    </source>
</evidence>
<protein>
    <submittedName>
        <fullName evidence="6">dTDP-4-amino-4,6-dideoxygalactose transaminase</fullName>
    </submittedName>
</protein>
<dbReference type="PANTHER" id="PTHR30244">
    <property type="entry name" value="TRANSAMINASE"/>
    <property type="match status" value="1"/>
</dbReference>
<gene>
    <name evidence="6" type="ORF">FHS60_001943</name>
</gene>
<comment type="similarity">
    <text evidence="2 5">Belongs to the DegT/DnrJ/EryC1 family.</text>
</comment>
<evidence type="ECO:0000313" key="7">
    <source>
        <dbReference type="Proteomes" id="UP000541425"/>
    </source>
</evidence>
<evidence type="ECO:0000256" key="1">
    <source>
        <dbReference type="ARBA" id="ARBA00022898"/>
    </source>
</evidence>
<dbReference type="Gene3D" id="3.40.640.10">
    <property type="entry name" value="Type I PLP-dependent aspartate aminotransferase-like (Major domain)"/>
    <property type="match status" value="1"/>
</dbReference>
<dbReference type="GO" id="GO:0030170">
    <property type="term" value="F:pyridoxal phosphate binding"/>
    <property type="evidence" value="ECO:0007669"/>
    <property type="project" value="TreeGrafter"/>
</dbReference>
<name>A0A7W5UL06_9BACT</name>
<dbReference type="CDD" id="cd00616">
    <property type="entry name" value="AHBA_syn"/>
    <property type="match status" value="1"/>
</dbReference>
<dbReference type="Pfam" id="PF01041">
    <property type="entry name" value="DegT_DnrJ_EryC1"/>
    <property type="match status" value="1"/>
</dbReference>
<sequence length="368" mass="41167">MISFLDIQKISQEFQPELSSVVEEVVNSGWYLNGKKLSAFEDAFANYIGVQHCIGVGNGLDALTLILQSMKDLYHWKDGAEVIVPAMTFVASAQAIVRVNLTPVFSDVSSFHYTLTPELVSSKVTKKTRAILPVHLYGKTCNIEDLRKISAAYNLRIIEDAAQAHGGRYFSGKRVGSEGDAAAFSFYPGKNLGALGDGGAVVTNNSCLAERVRMYANYGAKEKYNHVIQGVNSRLDEIQAAVLLLKLKKLDDDNKQRRHIAHIYKTNIKNPFVVLPQYAAKDSVFHIFPILVDKKEKFQIYLKEKGIETLCHYPIPVHKQKSFSSYNSLTFKETEYIAAREVSLPISPVLTDDEAMYISQVINNYNDK</sequence>